<comment type="cofactor">
    <cofactor evidence="1">
        <name>[4Fe-4S] cluster</name>
        <dbReference type="ChEBI" id="CHEBI:49883"/>
    </cofactor>
</comment>
<evidence type="ECO:0000259" key="6">
    <source>
        <dbReference type="PROSITE" id="PS51918"/>
    </source>
</evidence>
<evidence type="ECO:0000256" key="3">
    <source>
        <dbReference type="ARBA" id="ARBA00022723"/>
    </source>
</evidence>
<keyword evidence="5" id="KW-0411">Iron-sulfur</keyword>
<dbReference type="Proteomes" id="UP000191931">
    <property type="component" value="Unassembled WGS sequence"/>
</dbReference>
<gene>
    <name evidence="7" type="primary">bioB</name>
    <name evidence="7" type="ORF">MTBBW1_1880032</name>
</gene>
<evidence type="ECO:0000313" key="7">
    <source>
        <dbReference type="EMBL" id="SLM29595.1"/>
    </source>
</evidence>
<dbReference type="GO" id="GO:0004076">
    <property type="term" value="F:biotin synthase activity"/>
    <property type="evidence" value="ECO:0007669"/>
    <property type="project" value="UniProtKB-EC"/>
</dbReference>
<keyword evidence="3" id="KW-0479">Metal-binding</keyword>
<accession>A0A1W1HB30</accession>
<sequence length="462" mass="52680">MFQVEYSDPRYKARDMLELILNKIMSGKTPDMIETTFLLSLKKQEEIQLLKRVARTIRKRHFGNKVFMYGFIYFSTHCRNNCTFCHFRKSNKGLVRYRKTPEEVIETACHMADSGVHLIDLTMGEDLKFYSQHENINNDLHENTYKHLHENTYKHLHESTNKHLHEAMNKHHHEWMGNQQPDGMKTVVDMVSSIHAKTGLPVMISLGKIPVELMSDFKNAGAAFYACYQETHNRSLFEKIRKDQDYDERYNSKLYAKKAGLLIEEGLLSGIGDTIDDTVNSLFEMKSMDADQTRSMTFIPQNGTPLERHPYVDPQKELLTISVMRTLFPDRLIPASLDIDGLSGLRQRLNAGANVVTSLVPPGKGLAGVAHSSLDIEDARRTPESILPVLEECSLVPASCDDFNHWISMRKLSSCITKPLNDSPKKYNKTSLYVENYPTLSAHQNDADLFTVNGHACHSATP</sequence>
<dbReference type="EMBL" id="FWEV01000099">
    <property type="protein sequence ID" value="SLM29595.1"/>
    <property type="molecule type" value="Genomic_DNA"/>
</dbReference>
<dbReference type="GO" id="GO:0046872">
    <property type="term" value="F:metal ion binding"/>
    <property type="evidence" value="ECO:0007669"/>
    <property type="project" value="UniProtKB-KW"/>
</dbReference>
<dbReference type="InterPro" id="IPR013785">
    <property type="entry name" value="Aldolase_TIM"/>
</dbReference>
<protein>
    <submittedName>
        <fullName evidence="7">BioB2</fullName>
        <ecNumber evidence="7">2.8.1.6</ecNumber>
    </submittedName>
</protein>
<proteinExistence type="predicted"/>
<keyword evidence="4" id="KW-0408">Iron</keyword>
<dbReference type="STRING" id="1246637.MTBBW1_1880032"/>
<dbReference type="PANTHER" id="PTHR43726">
    <property type="entry name" value="3-METHYLORNITHINE SYNTHASE"/>
    <property type="match status" value="1"/>
</dbReference>
<organism evidence="7 8">
    <name type="scientific">Desulfamplus magnetovallimortis</name>
    <dbReference type="NCBI Taxonomy" id="1246637"/>
    <lineage>
        <taxon>Bacteria</taxon>
        <taxon>Pseudomonadati</taxon>
        <taxon>Thermodesulfobacteriota</taxon>
        <taxon>Desulfobacteria</taxon>
        <taxon>Desulfobacterales</taxon>
        <taxon>Desulfobacteraceae</taxon>
        <taxon>Desulfamplus</taxon>
    </lineage>
</organism>
<evidence type="ECO:0000256" key="2">
    <source>
        <dbReference type="ARBA" id="ARBA00022691"/>
    </source>
</evidence>
<dbReference type="RefSeq" id="WP_080806656.1">
    <property type="nucleotide sequence ID" value="NZ_LT828554.1"/>
</dbReference>
<dbReference type="SFLD" id="SFLDS00029">
    <property type="entry name" value="Radical_SAM"/>
    <property type="match status" value="1"/>
</dbReference>
<dbReference type="OrthoDB" id="9775764at2"/>
<dbReference type="SMART" id="SM00729">
    <property type="entry name" value="Elp3"/>
    <property type="match status" value="1"/>
</dbReference>
<evidence type="ECO:0000256" key="5">
    <source>
        <dbReference type="ARBA" id="ARBA00023014"/>
    </source>
</evidence>
<dbReference type="PROSITE" id="PS51918">
    <property type="entry name" value="RADICAL_SAM"/>
    <property type="match status" value="1"/>
</dbReference>
<keyword evidence="2" id="KW-0949">S-adenosyl-L-methionine</keyword>
<feature type="domain" description="Radical SAM core" evidence="6">
    <location>
        <begin position="64"/>
        <end position="338"/>
    </location>
</feature>
<dbReference type="SMR" id="A0A1W1HB30"/>
<dbReference type="PANTHER" id="PTHR43726:SF1">
    <property type="entry name" value="BIOTIN SYNTHASE"/>
    <property type="match status" value="1"/>
</dbReference>
<dbReference type="InterPro" id="IPR006638">
    <property type="entry name" value="Elp3/MiaA/NifB-like_rSAM"/>
</dbReference>
<dbReference type="InterPro" id="IPR034422">
    <property type="entry name" value="HydE/PylB-like"/>
</dbReference>
<keyword evidence="7" id="KW-0808">Transferase</keyword>
<dbReference type="Pfam" id="PF04055">
    <property type="entry name" value="Radical_SAM"/>
    <property type="match status" value="1"/>
</dbReference>
<dbReference type="InterPro" id="IPR007197">
    <property type="entry name" value="rSAM"/>
</dbReference>
<reference evidence="7 8" key="1">
    <citation type="submission" date="2017-03" db="EMBL/GenBank/DDBJ databases">
        <authorList>
            <person name="Afonso C.L."/>
            <person name="Miller P.J."/>
            <person name="Scott M.A."/>
            <person name="Spackman E."/>
            <person name="Goraichik I."/>
            <person name="Dimitrov K.M."/>
            <person name="Suarez D.L."/>
            <person name="Swayne D.E."/>
        </authorList>
    </citation>
    <scope>NUCLEOTIDE SEQUENCE [LARGE SCALE GENOMIC DNA]</scope>
    <source>
        <strain evidence="7">PRJEB14757</strain>
    </source>
</reference>
<dbReference type="SFLD" id="SFLDG01060">
    <property type="entry name" value="BATS_domain_containing"/>
    <property type="match status" value="1"/>
</dbReference>
<evidence type="ECO:0000256" key="1">
    <source>
        <dbReference type="ARBA" id="ARBA00001966"/>
    </source>
</evidence>
<dbReference type="AlphaFoldDB" id="A0A1W1HB30"/>
<dbReference type="InterPro" id="IPR058240">
    <property type="entry name" value="rSAM_sf"/>
</dbReference>
<dbReference type="SUPFAM" id="SSF102114">
    <property type="entry name" value="Radical SAM enzymes"/>
    <property type="match status" value="1"/>
</dbReference>
<dbReference type="GO" id="GO:0051536">
    <property type="term" value="F:iron-sulfur cluster binding"/>
    <property type="evidence" value="ECO:0007669"/>
    <property type="project" value="UniProtKB-KW"/>
</dbReference>
<dbReference type="Gene3D" id="3.20.20.70">
    <property type="entry name" value="Aldolase class I"/>
    <property type="match status" value="2"/>
</dbReference>
<dbReference type="EC" id="2.8.1.6" evidence="7"/>
<name>A0A1W1HB30_9BACT</name>
<evidence type="ECO:0000256" key="4">
    <source>
        <dbReference type="ARBA" id="ARBA00023004"/>
    </source>
</evidence>
<keyword evidence="8" id="KW-1185">Reference proteome</keyword>
<evidence type="ECO:0000313" key="8">
    <source>
        <dbReference type="Proteomes" id="UP000191931"/>
    </source>
</evidence>